<feature type="region of interest" description="Disordered" evidence="1">
    <location>
        <begin position="135"/>
        <end position="158"/>
    </location>
</feature>
<dbReference type="Pfam" id="PF06995">
    <property type="entry name" value="Phage_P2_GpU"/>
    <property type="match status" value="1"/>
</dbReference>
<evidence type="ECO:0000256" key="1">
    <source>
        <dbReference type="SAM" id="MobiDB-lite"/>
    </source>
</evidence>
<dbReference type="Proteomes" id="UP000530032">
    <property type="component" value="Unassembled WGS sequence"/>
</dbReference>
<protein>
    <submittedName>
        <fullName evidence="2">Phage tail protein</fullName>
    </submittedName>
</protein>
<evidence type="ECO:0000313" key="2">
    <source>
        <dbReference type="EMBL" id="MBI1626031.1"/>
    </source>
</evidence>
<evidence type="ECO:0000313" key="3">
    <source>
        <dbReference type="Proteomes" id="UP000530032"/>
    </source>
</evidence>
<proteinExistence type="predicted"/>
<reference evidence="2" key="1">
    <citation type="submission" date="2020-12" db="EMBL/GenBank/DDBJ databases">
        <title>Comamonas sp. nov., isolated from stream water.</title>
        <authorList>
            <person name="Park K.-H."/>
        </authorList>
    </citation>
    <scope>NUCLEOTIDE SEQUENCE</scope>
    <source>
        <strain evidence="2">EJ-4</strain>
    </source>
</reference>
<comment type="caution">
    <text evidence="2">The sequence shown here is derived from an EMBL/GenBank/DDBJ whole genome shotgun (WGS) entry which is preliminary data.</text>
</comment>
<dbReference type="EMBL" id="JABBCQ020000015">
    <property type="protein sequence ID" value="MBI1626031.1"/>
    <property type="molecule type" value="Genomic_DNA"/>
</dbReference>
<dbReference type="AlphaFoldDB" id="A0A843B5H0"/>
<sequence length="158" mass="17386">MALGQFIFGLQTLAYEELKRSNSWRHPSNSRVGARAARQFVGVGDDTITLSGWVAPELTGTYYSVAELRAMGDIGKPYALVSGSGEVFGQYVIESLNETGTLHYQDGTPRRIAFDLQLTRVDNDLGGERITVDEQGQFSGDQTQPSTARRRPTLDDLL</sequence>
<name>A0A843B5H0_9BURK</name>
<organism evidence="2 3">
    <name type="scientific">Comamonas suwonensis</name>
    <dbReference type="NCBI Taxonomy" id="2606214"/>
    <lineage>
        <taxon>Bacteria</taxon>
        <taxon>Pseudomonadati</taxon>
        <taxon>Pseudomonadota</taxon>
        <taxon>Betaproteobacteria</taxon>
        <taxon>Burkholderiales</taxon>
        <taxon>Comamonadaceae</taxon>
        <taxon>Comamonas</taxon>
    </lineage>
</organism>
<keyword evidence="3" id="KW-1185">Reference proteome</keyword>
<feature type="compositionally biased region" description="Polar residues" evidence="1">
    <location>
        <begin position="135"/>
        <end position="147"/>
    </location>
</feature>
<dbReference type="InterPro" id="IPR009734">
    <property type="entry name" value="Myoviridae_GpU"/>
</dbReference>
<gene>
    <name evidence="2" type="ORF">HF327_016165</name>
</gene>
<accession>A0A843B5H0</accession>